<dbReference type="EMBL" id="JACHHW010000003">
    <property type="protein sequence ID" value="MBB5186836.1"/>
    <property type="molecule type" value="Genomic_DNA"/>
</dbReference>
<gene>
    <name evidence="1" type="ORF">HNQ57_001099</name>
</gene>
<organism evidence="1 2">
    <name type="scientific">Zhongshania antarctica</name>
    <dbReference type="NCBI Taxonomy" id="641702"/>
    <lineage>
        <taxon>Bacteria</taxon>
        <taxon>Pseudomonadati</taxon>
        <taxon>Pseudomonadota</taxon>
        <taxon>Gammaproteobacteria</taxon>
        <taxon>Cellvibrionales</taxon>
        <taxon>Spongiibacteraceae</taxon>
        <taxon>Zhongshania</taxon>
    </lineage>
</organism>
<sequence>MSISKKLPTEVHTEEYFGCEIKVWRPETNQYTSFPWRYEISFNGKNYQYPGISNNMKSKKEALTRAHWKAKCLALACKPVNTTSGLLMARAG</sequence>
<dbReference type="AlphaFoldDB" id="A0A840R2R7"/>
<comment type="caution">
    <text evidence="1">The sequence shown here is derived from an EMBL/GenBank/DDBJ whole genome shotgun (WGS) entry which is preliminary data.</text>
</comment>
<accession>A0A840R2R7</accession>
<dbReference type="RefSeq" id="WP_184461599.1">
    <property type="nucleotide sequence ID" value="NZ_JACHHW010000003.1"/>
</dbReference>
<proteinExistence type="predicted"/>
<reference evidence="1 2" key="1">
    <citation type="submission" date="2020-08" db="EMBL/GenBank/DDBJ databases">
        <title>Genomic Encyclopedia of Type Strains, Phase IV (KMG-IV): sequencing the most valuable type-strain genomes for metagenomic binning, comparative biology and taxonomic classification.</title>
        <authorList>
            <person name="Goeker M."/>
        </authorList>
    </citation>
    <scope>NUCLEOTIDE SEQUENCE [LARGE SCALE GENOMIC DNA]</scope>
    <source>
        <strain evidence="1 2">DSM 25701</strain>
    </source>
</reference>
<evidence type="ECO:0000313" key="1">
    <source>
        <dbReference type="EMBL" id="MBB5186836.1"/>
    </source>
</evidence>
<evidence type="ECO:0000313" key="2">
    <source>
        <dbReference type="Proteomes" id="UP000536640"/>
    </source>
</evidence>
<dbReference type="Proteomes" id="UP000536640">
    <property type="component" value="Unassembled WGS sequence"/>
</dbReference>
<name>A0A840R2R7_9GAMM</name>
<protein>
    <submittedName>
        <fullName evidence="1">Uncharacterized protein</fullName>
    </submittedName>
</protein>
<keyword evidence="2" id="KW-1185">Reference proteome</keyword>